<feature type="region of interest" description="Disordered" evidence="1">
    <location>
        <begin position="1"/>
        <end position="26"/>
    </location>
</feature>
<reference evidence="3" key="1">
    <citation type="submission" date="2025-08" db="UniProtKB">
        <authorList>
            <consortium name="RefSeq"/>
        </authorList>
    </citation>
    <scope>IDENTIFICATION</scope>
    <source>
        <strain evidence="3">15112-1751.03</strain>
        <tissue evidence="3">Whole Adult</tissue>
    </source>
</reference>
<dbReference type="RefSeq" id="XP_034110722.1">
    <property type="nucleotide sequence ID" value="XM_034254831.2"/>
</dbReference>
<proteinExistence type="predicted"/>
<keyword evidence="2" id="KW-1185">Reference proteome</keyword>
<accession>A0A6P8Z0Y7</accession>
<dbReference type="GeneID" id="117572179"/>
<evidence type="ECO:0000256" key="1">
    <source>
        <dbReference type="SAM" id="MobiDB-lite"/>
    </source>
</evidence>
<organism evidence="2 3">
    <name type="scientific">Drosophila albomicans</name>
    <name type="common">Fruit fly</name>
    <dbReference type="NCBI Taxonomy" id="7291"/>
    <lineage>
        <taxon>Eukaryota</taxon>
        <taxon>Metazoa</taxon>
        <taxon>Ecdysozoa</taxon>
        <taxon>Arthropoda</taxon>
        <taxon>Hexapoda</taxon>
        <taxon>Insecta</taxon>
        <taxon>Pterygota</taxon>
        <taxon>Neoptera</taxon>
        <taxon>Endopterygota</taxon>
        <taxon>Diptera</taxon>
        <taxon>Brachycera</taxon>
        <taxon>Muscomorpha</taxon>
        <taxon>Ephydroidea</taxon>
        <taxon>Drosophilidae</taxon>
        <taxon>Drosophila</taxon>
    </lineage>
</organism>
<dbReference type="AlphaFoldDB" id="A0A6P8Z0Y7"/>
<dbReference type="Proteomes" id="UP000515160">
    <property type="component" value="Chromosome 3"/>
</dbReference>
<evidence type="ECO:0000313" key="2">
    <source>
        <dbReference type="Proteomes" id="UP000515160"/>
    </source>
</evidence>
<sequence>MSMTGEASGISETSTSNSIPETSSISTNNVEKLDYRICKKEVVTQINSEGNSKNDTSDSHLNRLHSLRNELNYINDTDWMYESLEKKPQL</sequence>
<name>A0A6P8Z0Y7_DROAB</name>
<dbReference type="OrthoDB" id="6374621at2759"/>
<gene>
    <name evidence="3" type="primary">LOC117572179</name>
</gene>
<evidence type="ECO:0000313" key="3">
    <source>
        <dbReference type="RefSeq" id="XP_034110722.1"/>
    </source>
</evidence>
<protein>
    <submittedName>
        <fullName evidence="3">Uncharacterized protein LOC117572179</fullName>
    </submittedName>
</protein>